<sequence length="412" mass="44589">MSELEKMHVASFRGVPFLWREQSGKTGRRMAEFEYPQRDKPYIEDLGRIIRPFSFDAQLMGEDWQAQLNKLLDALEQPGAGELVHPLFGVVNVYPRPSEWHYSIDRQRSVTVGLEFIEAGELAFPAASVNTASKLIEKADGFAGLVPELPRLDLPALDDLRGLAGAAGQVVDQVRSAYSRVDSLIGGVMQSVGDITSFVDAAIHSPGTFMDKLSQQLSQLRAPFMGFAESTRRGGARTVAAATLASSPTTRPVGAEAAVAHVLGLTQAAVLWDAAHVLAQMPVQPGAVVPVTYPSVDQQAARPREGADAPVVDDVDALGGELGEVLWQRGLEASPFEYRALQALRHAQAQHLAAVARQGVKVMRVEPGVVTPALVMAHRLYGDAGRAGEIVERNRVRHPLFMPAQAMRVLSK</sequence>
<evidence type="ECO:0000259" key="1">
    <source>
        <dbReference type="Pfam" id="PF07157"/>
    </source>
</evidence>
<protein>
    <recommendedName>
        <fullName evidence="1">DNA circulation N-terminal domain-containing protein</fullName>
    </recommendedName>
</protein>
<keyword evidence="3" id="KW-1185">Reference proteome</keyword>
<reference evidence="2 3" key="1">
    <citation type="submission" date="2020-03" db="EMBL/GenBank/DDBJ databases">
        <title>Draft genome sequence of environmentally isolated cultures.</title>
        <authorList>
            <person name="Wilson H.S."/>
            <person name="De Leon M.E."/>
        </authorList>
    </citation>
    <scope>NUCLEOTIDE SEQUENCE [LARGE SCALE GENOMIC DNA]</scope>
    <source>
        <strain evidence="2 3">HSC-31F16</strain>
    </source>
</reference>
<gene>
    <name evidence="2" type="ORF">HA052_22705</name>
</gene>
<dbReference type="InterPro" id="IPR009826">
    <property type="entry name" value="DNA_circ_N"/>
</dbReference>
<dbReference type="RefSeq" id="WP_166453710.1">
    <property type="nucleotide sequence ID" value="NZ_JAAOMA010000047.1"/>
</dbReference>
<dbReference type="Pfam" id="PF07157">
    <property type="entry name" value="DNA_circ_N"/>
    <property type="match status" value="1"/>
</dbReference>
<proteinExistence type="predicted"/>
<accession>A0ABX0L849</accession>
<dbReference type="EMBL" id="JAAOMA010000047">
    <property type="protein sequence ID" value="NHR08004.1"/>
    <property type="molecule type" value="Genomic_DNA"/>
</dbReference>
<evidence type="ECO:0000313" key="3">
    <source>
        <dbReference type="Proteomes" id="UP001515641"/>
    </source>
</evidence>
<organism evidence="2 3">
    <name type="scientific">Chromobacterium fluminis</name>
    <dbReference type="NCBI Taxonomy" id="3044269"/>
    <lineage>
        <taxon>Bacteria</taxon>
        <taxon>Pseudomonadati</taxon>
        <taxon>Pseudomonadota</taxon>
        <taxon>Betaproteobacteria</taxon>
        <taxon>Neisseriales</taxon>
        <taxon>Chromobacteriaceae</taxon>
        <taxon>Chromobacterium</taxon>
    </lineage>
</organism>
<feature type="domain" description="DNA circulation N-terminal" evidence="1">
    <location>
        <begin position="8"/>
        <end position="93"/>
    </location>
</feature>
<evidence type="ECO:0000313" key="2">
    <source>
        <dbReference type="EMBL" id="NHR08004.1"/>
    </source>
</evidence>
<comment type="caution">
    <text evidence="2">The sequence shown here is derived from an EMBL/GenBank/DDBJ whole genome shotgun (WGS) entry which is preliminary data.</text>
</comment>
<dbReference type="Proteomes" id="UP001515641">
    <property type="component" value="Unassembled WGS sequence"/>
</dbReference>
<name>A0ABX0L849_9NEIS</name>